<proteinExistence type="inferred from homology"/>
<evidence type="ECO:0000256" key="6">
    <source>
        <dbReference type="ARBA" id="ARBA00022989"/>
    </source>
</evidence>
<accession>A0A315EWN8</accession>
<comment type="caution">
    <text evidence="9">The sequence shown here is derived from an EMBL/GenBank/DDBJ whole genome shotgun (WGS) entry which is preliminary data.</text>
</comment>
<evidence type="ECO:0000313" key="9">
    <source>
        <dbReference type="EMBL" id="PUE60384.1"/>
    </source>
</evidence>
<keyword evidence="5 8" id="KW-0812">Transmembrane</keyword>
<dbReference type="AlphaFoldDB" id="A0A315EWN8"/>
<protein>
    <recommendedName>
        <fullName evidence="8">Probable membrane transporter protein</fullName>
    </recommendedName>
</protein>
<comment type="similarity">
    <text evidence="2 8">Belongs to the 4-toluene sulfonate uptake permease (TSUP) (TC 2.A.102) family.</text>
</comment>
<dbReference type="InterPro" id="IPR002781">
    <property type="entry name" value="TM_pro_TauE-like"/>
</dbReference>
<keyword evidence="4 8" id="KW-1003">Cell membrane</keyword>
<dbReference type="PANTHER" id="PTHR30269:SF37">
    <property type="entry name" value="MEMBRANE TRANSPORTER PROTEIN"/>
    <property type="match status" value="1"/>
</dbReference>
<comment type="subcellular location">
    <subcellularLocation>
        <location evidence="1 8">Cell membrane</location>
        <topology evidence="1 8">Multi-pass membrane protein</topology>
    </subcellularLocation>
</comment>
<gene>
    <name evidence="9" type="ORF">B9Z44_12860</name>
</gene>
<feature type="transmembrane region" description="Helical" evidence="8">
    <location>
        <begin position="195"/>
        <end position="216"/>
    </location>
</feature>
<evidence type="ECO:0000256" key="5">
    <source>
        <dbReference type="ARBA" id="ARBA00022692"/>
    </source>
</evidence>
<evidence type="ECO:0000256" key="3">
    <source>
        <dbReference type="ARBA" id="ARBA00022448"/>
    </source>
</evidence>
<name>A0A315EWN8_9BURK</name>
<dbReference type="EMBL" id="NESP01000001">
    <property type="protein sequence ID" value="PUE60384.1"/>
    <property type="molecule type" value="Genomic_DNA"/>
</dbReference>
<organism evidence="9 10">
    <name type="scientific">Limnohabitans curvus</name>
    <dbReference type="NCBI Taxonomy" id="323423"/>
    <lineage>
        <taxon>Bacteria</taxon>
        <taxon>Pseudomonadati</taxon>
        <taxon>Pseudomonadota</taxon>
        <taxon>Betaproteobacteria</taxon>
        <taxon>Burkholderiales</taxon>
        <taxon>Comamonadaceae</taxon>
        <taxon>Limnohabitans</taxon>
    </lineage>
</organism>
<keyword evidence="10" id="KW-1185">Reference proteome</keyword>
<evidence type="ECO:0000256" key="4">
    <source>
        <dbReference type="ARBA" id="ARBA00022475"/>
    </source>
</evidence>
<keyword evidence="7 8" id="KW-0472">Membrane</keyword>
<keyword evidence="6 8" id="KW-1133">Transmembrane helix</keyword>
<feature type="transmembrane region" description="Helical" evidence="8">
    <location>
        <begin position="223"/>
        <end position="241"/>
    </location>
</feature>
<dbReference type="Proteomes" id="UP000251341">
    <property type="component" value="Unassembled WGS sequence"/>
</dbReference>
<evidence type="ECO:0000256" key="2">
    <source>
        <dbReference type="ARBA" id="ARBA00009142"/>
    </source>
</evidence>
<dbReference type="InterPro" id="IPR052017">
    <property type="entry name" value="TSUP"/>
</dbReference>
<evidence type="ECO:0000256" key="1">
    <source>
        <dbReference type="ARBA" id="ARBA00004651"/>
    </source>
</evidence>
<dbReference type="RefSeq" id="WP_108402623.1">
    <property type="nucleotide sequence ID" value="NZ_NESP01000001.1"/>
</dbReference>
<evidence type="ECO:0000256" key="8">
    <source>
        <dbReference type="RuleBase" id="RU363041"/>
    </source>
</evidence>
<evidence type="ECO:0000313" key="10">
    <source>
        <dbReference type="Proteomes" id="UP000251341"/>
    </source>
</evidence>
<evidence type="ECO:0000256" key="7">
    <source>
        <dbReference type="ARBA" id="ARBA00023136"/>
    </source>
</evidence>
<dbReference type="PANTHER" id="PTHR30269">
    <property type="entry name" value="TRANSMEMBRANE PROTEIN YFCA"/>
    <property type="match status" value="1"/>
</dbReference>
<reference evidence="9 10" key="1">
    <citation type="submission" date="2017-04" db="EMBL/GenBank/DDBJ databases">
        <title>Unexpected and diverse lifestyles within the genus Limnohabitans.</title>
        <authorList>
            <person name="Kasalicky V."/>
            <person name="Mehrshad M."/>
            <person name="Andrei S.-A."/>
            <person name="Salcher M."/>
            <person name="Kratochvilova H."/>
            <person name="Simek K."/>
            <person name="Ghai R."/>
        </authorList>
    </citation>
    <scope>NUCLEOTIDE SEQUENCE [LARGE SCALE GENOMIC DNA]</scope>
    <source>
        <strain evidence="9 10">MWH-C5</strain>
    </source>
</reference>
<keyword evidence="3" id="KW-0813">Transport</keyword>
<feature type="transmembrane region" description="Helical" evidence="8">
    <location>
        <begin position="74"/>
        <end position="90"/>
    </location>
</feature>
<dbReference type="Pfam" id="PF01925">
    <property type="entry name" value="TauE"/>
    <property type="match status" value="1"/>
</dbReference>
<dbReference type="GO" id="GO:0005886">
    <property type="term" value="C:plasma membrane"/>
    <property type="evidence" value="ECO:0007669"/>
    <property type="project" value="UniProtKB-SubCell"/>
</dbReference>
<feature type="transmembrane region" description="Helical" evidence="8">
    <location>
        <begin position="163"/>
        <end position="183"/>
    </location>
</feature>
<feature type="transmembrane region" description="Helical" evidence="8">
    <location>
        <begin position="38"/>
        <end position="62"/>
    </location>
</feature>
<sequence length="245" mass="26622">MSFDSYFVLAGLAALLVGLSKGGLPTVGMLAVPLLSLFMSPVKAAVLLLPIYVISDVVSVWLYRKDFSLPNLKILIPAGVLGVLIGWLTASFTSDSAVKLMIGCMGVGFCLNTWLRKTPQDKQAVDVKKGWFWGTVAGFTSFISHAGGPPFQIYVLPQRLPKIQFAGTATLLFAVINAAKIWPYQLLQPYSYDDLMRAADLIPFALVGTVLGAYITKKIADVWFYRLVQGGLFVVSLKLIADVVL</sequence>